<reference evidence="3" key="1">
    <citation type="submission" date="2016-05" db="EMBL/GenBank/DDBJ databases">
        <authorList>
            <person name="Li Y."/>
        </authorList>
    </citation>
    <scope>NUCLEOTIDE SEQUENCE [LARGE SCALE GENOMIC DNA]</scope>
    <source>
        <strain evidence="3">YIC4027</strain>
    </source>
</reference>
<comment type="caution">
    <text evidence="2">The sequence shown here is derived from an EMBL/GenBank/DDBJ whole genome shotgun (WGS) entry which is preliminary data.</text>
</comment>
<dbReference type="AlphaFoldDB" id="A0A1E3V3Y4"/>
<organism evidence="2 3">
    <name type="scientific">Sinorhizobium alkalisoli</name>
    <dbReference type="NCBI Taxonomy" id="1752398"/>
    <lineage>
        <taxon>Bacteria</taxon>
        <taxon>Pseudomonadati</taxon>
        <taxon>Pseudomonadota</taxon>
        <taxon>Alphaproteobacteria</taxon>
        <taxon>Hyphomicrobiales</taxon>
        <taxon>Rhizobiaceae</taxon>
        <taxon>Sinorhizobium/Ensifer group</taxon>
        <taxon>Sinorhizobium</taxon>
    </lineage>
</organism>
<dbReference type="Gene3D" id="1.10.472.20">
    <property type="entry name" value="Nitrile hydratase, beta subunit"/>
    <property type="match status" value="1"/>
</dbReference>
<feature type="domain" description="Nitrile hydratase beta subunit-like N-terminal" evidence="1">
    <location>
        <begin position="23"/>
        <end position="105"/>
    </location>
</feature>
<protein>
    <submittedName>
        <fullName evidence="2">Nitrile hydratase accessory protein</fullName>
    </submittedName>
</protein>
<evidence type="ECO:0000313" key="2">
    <source>
        <dbReference type="EMBL" id="ODR88279.1"/>
    </source>
</evidence>
<dbReference type="NCBIfam" id="TIGR03889">
    <property type="entry name" value="nitrile_acc"/>
    <property type="match status" value="1"/>
</dbReference>
<dbReference type="SUPFAM" id="SSF50090">
    <property type="entry name" value="Electron transport accessory proteins"/>
    <property type="match status" value="1"/>
</dbReference>
<accession>A0A1E3V3Y4</accession>
<dbReference type="Proteomes" id="UP000094342">
    <property type="component" value="Unassembled WGS sequence"/>
</dbReference>
<proteinExistence type="predicted"/>
<dbReference type="InterPro" id="IPR023808">
    <property type="entry name" value="Nitrile_Hydratase_acc_put"/>
</dbReference>
<keyword evidence="3" id="KW-1185">Reference proteome</keyword>
<dbReference type="STRING" id="1752398.A8M32_27430"/>
<dbReference type="InterPro" id="IPR049054">
    <property type="entry name" value="CN_hydtase_beta-like_N"/>
</dbReference>
<dbReference type="EMBL" id="LYBW01000066">
    <property type="protein sequence ID" value="ODR88279.1"/>
    <property type="molecule type" value="Genomic_DNA"/>
</dbReference>
<gene>
    <name evidence="2" type="ORF">A8M32_27430</name>
</gene>
<evidence type="ECO:0000313" key="3">
    <source>
        <dbReference type="Proteomes" id="UP000094342"/>
    </source>
</evidence>
<dbReference type="InterPro" id="IPR042262">
    <property type="entry name" value="CN_hydtase_beta_C"/>
</dbReference>
<sequence length="125" mass="13468">MSAHKASSPLLASAGLPRAAGGEPVFAQPWQATAFAMTVRLHDQGLFSWNTWAEALSAELHKPGRKADGSDYYDCWVAALSELLKQLSVASGAELETLTQSWQRAAEATPHGKPIVLENDPLRRG</sequence>
<dbReference type="Pfam" id="PF21006">
    <property type="entry name" value="NHase_beta_N"/>
    <property type="match status" value="1"/>
</dbReference>
<name>A0A1E3V3Y4_9HYPH</name>
<dbReference type="InterPro" id="IPR008990">
    <property type="entry name" value="Elect_transpt_acc-like_dom_sf"/>
</dbReference>
<evidence type="ECO:0000259" key="1">
    <source>
        <dbReference type="Pfam" id="PF21006"/>
    </source>
</evidence>